<evidence type="ECO:0000256" key="5">
    <source>
        <dbReference type="ARBA" id="ARBA00023136"/>
    </source>
</evidence>
<keyword evidence="8" id="KW-1185">Reference proteome</keyword>
<sequence>MVRVLYLQFSALVAVTLLCALVSGASGAWSAAAGGLSYFVPSLVTVLFLNIFRNMPQYAGYAFLVGEGLRIVLALLLMLAVFAFFHRSLKFLPFLFGLLAVSQVIFFVFWKAKYYGKRK</sequence>
<accession>F2BAK2</accession>
<evidence type="ECO:0000256" key="6">
    <source>
        <dbReference type="SAM" id="Phobius"/>
    </source>
</evidence>
<evidence type="ECO:0000313" key="7">
    <source>
        <dbReference type="EMBL" id="EGF11589.1"/>
    </source>
</evidence>
<dbReference type="OrthoDB" id="8606364at2"/>
<feature type="transmembrane region" description="Helical" evidence="6">
    <location>
        <begin position="34"/>
        <end position="52"/>
    </location>
</feature>
<organism evidence="7 8">
    <name type="scientific">Neisseria bacilliformis ATCC BAA-1200</name>
    <dbReference type="NCBI Taxonomy" id="888742"/>
    <lineage>
        <taxon>Bacteria</taxon>
        <taxon>Pseudomonadati</taxon>
        <taxon>Pseudomonadota</taxon>
        <taxon>Betaproteobacteria</taxon>
        <taxon>Neisseriales</taxon>
        <taxon>Neisseriaceae</taxon>
        <taxon>Neisseria</taxon>
    </lineage>
</organism>
<proteinExistence type="predicted"/>
<name>F2BAK2_9NEIS</name>
<dbReference type="InterPro" id="IPR005598">
    <property type="entry name" value="ATP_synth_I"/>
</dbReference>
<feature type="transmembrane region" description="Helical" evidence="6">
    <location>
        <begin position="59"/>
        <end position="85"/>
    </location>
</feature>
<comment type="caution">
    <text evidence="7">The sequence shown here is derived from an EMBL/GenBank/DDBJ whole genome shotgun (WGS) entry which is preliminary data.</text>
</comment>
<evidence type="ECO:0000256" key="1">
    <source>
        <dbReference type="ARBA" id="ARBA00004651"/>
    </source>
</evidence>
<dbReference type="EC" id="3.6.3.14" evidence="7"/>
<dbReference type="AlphaFoldDB" id="F2BAK2"/>
<evidence type="ECO:0000256" key="2">
    <source>
        <dbReference type="ARBA" id="ARBA00022475"/>
    </source>
</evidence>
<reference evidence="7 8" key="1">
    <citation type="submission" date="2011-02" db="EMBL/GenBank/DDBJ databases">
        <authorList>
            <person name="Muzny D."/>
            <person name="Qin X."/>
            <person name="Deng J."/>
            <person name="Jiang H."/>
            <person name="Liu Y."/>
            <person name="Qu J."/>
            <person name="Song X.-Z."/>
            <person name="Zhang L."/>
            <person name="Thornton R."/>
            <person name="Coyle M."/>
            <person name="Francisco L."/>
            <person name="Jackson L."/>
            <person name="Javaid M."/>
            <person name="Korchina V."/>
            <person name="Kovar C."/>
            <person name="Mata R."/>
            <person name="Mathew T."/>
            <person name="Ngo R."/>
            <person name="Nguyen L."/>
            <person name="Nguyen N."/>
            <person name="Okwuonu G."/>
            <person name="Ongeri F."/>
            <person name="Pham C."/>
            <person name="Simmons D."/>
            <person name="Wilczek-Boney K."/>
            <person name="Hale W."/>
            <person name="Jakkamsetti A."/>
            <person name="Pham P."/>
            <person name="Ruth R."/>
            <person name="San Lucas F."/>
            <person name="Warren J."/>
            <person name="Zhang J."/>
            <person name="Zhao Z."/>
            <person name="Zhou C."/>
            <person name="Zhu D."/>
            <person name="Lee S."/>
            <person name="Bess C."/>
            <person name="Blankenburg K."/>
            <person name="Forbes L."/>
            <person name="Fu Q."/>
            <person name="Gubbala S."/>
            <person name="Hirani K."/>
            <person name="Jayaseelan J.C."/>
            <person name="Lara F."/>
            <person name="Munidasa M."/>
            <person name="Palculict T."/>
            <person name="Patil S."/>
            <person name="Pu L.-L."/>
            <person name="Saada N."/>
            <person name="Tang L."/>
            <person name="Weissenberger G."/>
            <person name="Zhu Y."/>
            <person name="Hemphill L."/>
            <person name="Shang Y."/>
            <person name="Youmans B."/>
            <person name="Ayvaz T."/>
            <person name="Ross M."/>
            <person name="Santibanez J."/>
            <person name="Aqrawi P."/>
            <person name="Gross S."/>
            <person name="Joshi V."/>
            <person name="Fowler G."/>
            <person name="Nazareth L."/>
            <person name="Reid J."/>
            <person name="Worley K."/>
            <person name="Petrosino J."/>
            <person name="Highlander S."/>
            <person name="Gibbs R."/>
        </authorList>
    </citation>
    <scope>NUCLEOTIDE SEQUENCE [LARGE SCALE GENOMIC DNA]</scope>
    <source>
        <strain evidence="7 8">ATCC BAA-1200</strain>
    </source>
</reference>
<evidence type="ECO:0000256" key="4">
    <source>
        <dbReference type="ARBA" id="ARBA00022989"/>
    </source>
</evidence>
<dbReference type="GO" id="GO:0005886">
    <property type="term" value="C:plasma membrane"/>
    <property type="evidence" value="ECO:0007669"/>
    <property type="project" value="UniProtKB-SubCell"/>
</dbReference>
<keyword evidence="3 6" id="KW-0812">Transmembrane</keyword>
<dbReference type="Proteomes" id="UP000004105">
    <property type="component" value="Unassembled WGS sequence"/>
</dbReference>
<keyword evidence="4 6" id="KW-1133">Transmembrane helix</keyword>
<comment type="subcellular location">
    <subcellularLocation>
        <location evidence="1">Cell membrane</location>
        <topology evidence="1">Multi-pass membrane protein</topology>
    </subcellularLocation>
</comment>
<feature type="transmembrane region" description="Helical" evidence="6">
    <location>
        <begin position="91"/>
        <end position="110"/>
    </location>
</feature>
<dbReference type="GO" id="GO:0016787">
    <property type="term" value="F:hydrolase activity"/>
    <property type="evidence" value="ECO:0007669"/>
    <property type="project" value="UniProtKB-KW"/>
</dbReference>
<keyword evidence="5 6" id="KW-0472">Membrane</keyword>
<dbReference type="HOGENOM" id="CLU_147981_0_0_4"/>
<evidence type="ECO:0000256" key="3">
    <source>
        <dbReference type="ARBA" id="ARBA00022692"/>
    </source>
</evidence>
<keyword evidence="7" id="KW-0378">Hydrolase</keyword>
<evidence type="ECO:0000313" key="8">
    <source>
        <dbReference type="Proteomes" id="UP000004105"/>
    </source>
</evidence>
<dbReference type="EMBL" id="AFAY01000012">
    <property type="protein sequence ID" value="EGF11589.1"/>
    <property type="molecule type" value="Genomic_DNA"/>
</dbReference>
<protein>
    <submittedName>
        <fullName evidence="7">ATP synthase F0 sector subunit I</fullName>
        <ecNumber evidence="7">3.6.3.14</ecNumber>
    </submittedName>
</protein>
<keyword evidence="2" id="KW-1003">Cell membrane</keyword>
<dbReference type="Pfam" id="PF03899">
    <property type="entry name" value="ATP-synt_I"/>
    <property type="match status" value="1"/>
</dbReference>
<gene>
    <name evidence="7" type="primary">atpI</name>
    <name evidence="7" type="ORF">HMPREF9123_0705</name>
</gene>